<dbReference type="Proteomes" id="UP000822688">
    <property type="component" value="Chromosome 3"/>
</dbReference>
<proteinExistence type="predicted"/>
<evidence type="ECO:0000313" key="2">
    <source>
        <dbReference type="EMBL" id="KAG0584452.1"/>
    </source>
</evidence>
<protein>
    <submittedName>
        <fullName evidence="1">Uncharacterized protein</fullName>
    </submittedName>
</protein>
<dbReference type="AlphaFoldDB" id="A0A8T0INN5"/>
<comment type="caution">
    <text evidence="1">The sequence shown here is derived from an EMBL/GenBank/DDBJ whole genome shotgun (WGS) entry which is preliminary data.</text>
</comment>
<sequence length="111" mass="12410">MPVVRIRDVMFLLQCPRTAGGLLTLYCSTAVQCTECIFTSILVSGRNRLCEQFLISRILINDSLGVSHCVCLPHMDSLKLCAPCSKIGTASSDIVRVYELCIFMSWCSWKK</sequence>
<gene>
    <name evidence="1" type="ORF">KC19_3G209700</name>
    <name evidence="2" type="ORF">KC19_3G210700</name>
</gene>
<name>A0A8T0INN5_CERPU</name>
<dbReference type="EMBL" id="CM026423">
    <property type="protein sequence ID" value="KAG0584441.1"/>
    <property type="molecule type" value="Genomic_DNA"/>
</dbReference>
<reference evidence="1" key="1">
    <citation type="submission" date="2020-06" db="EMBL/GenBank/DDBJ databases">
        <title>WGS assembly of Ceratodon purpureus strain R40.</title>
        <authorList>
            <person name="Carey S.B."/>
            <person name="Jenkins J."/>
            <person name="Shu S."/>
            <person name="Lovell J.T."/>
            <person name="Sreedasyam A."/>
            <person name="Maumus F."/>
            <person name="Tiley G.P."/>
            <person name="Fernandez-Pozo N."/>
            <person name="Barry K."/>
            <person name="Chen C."/>
            <person name="Wang M."/>
            <person name="Lipzen A."/>
            <person name="Daum C."/>
            <person name="Saski C.A."/>
            <person name="Payton A.C."/>
            <person name="Mcbreen J.C."/>
            <person name="Conrad R.E."/>
            <person name="Kollar L.M."/>
            <person name="Olsson S."/>
            <person name="Huttunen S."/>
            <person name="Landis J.B."/>
            <person name="Wickett N.J."/>
            <person name="Johnson M.G."/>
            <person name="Rensing S.A."/>
            <person name="Grimwood J."/>
            <person name="Schmutz J."/>
            <person name="Mcdaniel S.F."/>
        </authorList>
    </citation>
    <scope>NUCLEOTIDE SEQUENCE</scope>
    <source>
        <strain evidence="1">R40</strain>
    </source>
</reference>
<keyword evidence="3" id="KW-1185">Reference proteome</keyword>
<accession>A0A8T0INN5</accession>
<evidence type="ECO:0000313" key="1">
    <source>
        <dbReference type="EMBL" id="KAG0584441.1"/>
    </source>
</evidence>
<dbReference type="EMBL" id="CM026423">
    <property type="protein sequence ID" value="KAG0584452.1"/>
    <property type="molecule type" value="Genomic_DNA"/>
</dbReference>
<organism evidence="1 3">
    <name type="scientific">Ceratodon purpureus</name>
    <name type="common">Fire moss</name>
    <name type="synonym">Dicranum purpureum</name>
    <dbReference type="NCBI Taxonomy" id="3225"/>
    <lineage>
        <taxon>Eukaryota</taxon>
        <taxon>Viridiplantae</taxon>
        <taxon>Streptophyta</taxon>
        <taxon>Embryophyta</taxon>
        <taxon>Bryophyta</taxon>
        <taxon>Bryophytina</taxon>
        <taxon>Bryopsida</taxon>
        <taxon>Dicranidae</taxon>
        <taxon>Pseudoditrichales</taxon>
        <taxon>Ditrichaceae</taxon>
        <taxon>Ceratodon</taxon>
    </lineage>
</organism>
<evidence type="ECO:0000313" key="3">
    <source>
        <dbReference type="Proteomes" id="UP000822688"/>
    </source>
</evidence>